<gene>
    <name evidence="9" type="ORF">OSB1V03_LOCUS8361</name>
</gene>
<comment type="function">
    <text evidence="6">Methionine-sulfoxide reductase that specifically reduces methionine (R)-sulfoxide back to methionine. While in many cases methionine oxidation is the result of random oxidation following oxidative stress, methionine oxidation is also a post-translational modification that takes place on specific residues.</text>
</comment>
<accession>A0A7R9KTH3</accession>
<evidence type="ECO:0000256" key="4">
    <source>
        <dbReference type="ARBA" id="ARBA00023002"/>
    </source>
</evidence>
<evidence type="ECO:0000313" key="9">
    <source>
        <dbReference type="EMBL" id="CAD7627936.1"/>
    </source>
</evidence>
<feature type="domain" description="MsrB" evidence="8">
    <location>
        <begin position="13"/>
        <end position="147"/>
    </location>
</feature>
<organism evidence="9">
    <name type="scientific">Medioppia subpectinata</name>
    <dbReference type="NCBI Taxonomy" id="1979941"/>
    <lineage>
        <taxon>Eukaryota</taxon>
        <taxon>Metazoa</taxon>
        <taxon>Ecdysozoa</taxon>
        <taxon>Arthropoda</taxon>
        <taxon>Chelicerata</taxon>
        <taxon>Arachnida</taxon>
        <taxon>Acari</taxon>
        <taxon>Acariformes</taxon>
        <taxon>Sarcoptiformes</taxon>
        <taxon>Oribatida</taxon>
        <taxon>Brachypylina</taxon>
        <taxon>Oppioidea</taxon>
        <taxon>Oppiidae</taxon>
        <taxon>Medioppia</taxon>
    </lineage>
</organism>
<dbReference type="Gene3D" id="2.170.150.20">
    <property type="entry name" value="Peptide methionine sulfoxide reductase"/>
    <property type="match status" value="1"/>
</dbReference>
<protein>
    <recommendedName>
        <fullName evidence="6">Peptide-methionine (R)-S-oxide reductase</fullName>
        <ecNumber evidence="6">1.8.4.12</ecNumber>
    </recommendedName>
</protein>
<keyword evidence="3 6" id="KW-0862">Zinc</keyword>
<dbReference type="PANTHER" id="PTHR10173:SF52">
    <property type="entry name" value="METHIONINE-R-SULFOXIDE REDUCTASE B1"/>
    <property type="match status" value="1"/>
</dbReference>
<dbReference type="NCBIfam" id="TIGR00357">
    <property type="entry name" value="peptide-methionine (R)-S-oxide reductase MsrB"/>
    <property type="match status" value="1"/>
</dbReference>
<evidence type="ECO:0000256" key="2">
    <source>
        <dbReference type="ARBA" id="ARBA00022723"/>
    </source>
</evidence>
<proteinExistence type="inferred from homology"/>
<evidence type="ECO:0000256" key="3">
    <source>
        <dbReference type="ARBA" id="ARBA00022833"/>
    </source>
</evidence>
<reference evidence="9" key="1">
    <citation type="submission" date="2020-11" db="EMBL/GenBank/DDBJ databases">
        <authorList>
            <person name="Tran Van P."/>
        </authorList>
    </citation>
    <scope>NUCLEOTIDE SEQUENCE</scope>
</reference>
<dbReference type="OrthoDB" id="44061at2759"/>
<dbReference type="Pfam" id="PF01641">
    <property type="entry name" value="SelR"/>
    <property type="match status" value="1"/>
</dbReference>
<dbReference type="AlphaFoldDB" id="A0A7R9KTH3"/>
<evidence type="ECO:0000313" key="10">
    <source>
        <dbReference type="Proteomes" id="UP000759131"/>
    </source>
</evidence>
<feature type="compositionally biased region" description="Polar residues" evidence="7">
    <location>
        <begin position="151"/>
        <end position="167"/>
    </location>
</feature>
<dbReference type="InterPro" id="IPR011057">
    <property type="entry name" value="Mss4-like_sf"/>
</dbReference>
<dbReference type="EMBL" id="CAJPIZ010005202">
    <property type="protein sequence ID" value="CAG2108366.1"/>
    <property type="molecule type" value="Genomic_DNA"/>
</dbReference>
<sequence length="217" mass="24327">MQTDKQSVSKEEREELVKRLTPLQYRVTQHKITERPFTGEYLKLNDNGLYCCVVCGEEIFSSESKYESGCGWPAFDGVINNDKVKHNIDLSHVGSNLLLLALRSDVARTEVSCARCGAHLGHVFDDGPKTTGKRYCVNSAALKFLDGQKPSPKSMTNNGRTFDTTMGTKIDTKPRISTNNYCNNNVNNSNNNNNNNDKFVKKSLNGFTHKTLMETHL</sequence>
<dbReference type="SUPFAM" id="SSF51316">
    <property type="entry name" value="Mss4-like"/>
    <property type="match status" value="1"/>
</dbReference>
<feature type="region of interest" description="Disordered" evidence="7">
    <location>
        <begin position="147"/>
        <end position="180"/>
    </location>
</feature>
<keyword evidence="4 6" id="KW-0560">Oxidoreductase</keyword>
<evidence type="ECO:0000256" key="1">
    <source>
        <dbReference type="ARBA" id="ARBA00007174"/>
    </source>
</evidence>
<dbReference type="EC" id="1.8.4.12" evidence="6"/>
<evidence type="ECO:0000256" key="7">
    <source>
        <dbReference type="SAM" id="MobiDB-lite"/>
    </source>
</evidence>
<evidence type="ECO:0000256" key="6">
    <source>
        <dbReference type="RuleBase" id="RU365044"/>
    </source>
</evidence>
<dbReference type="GO" id="GO:0046872">
    <property type="term" value="F:metal ion binding"/>
    <property type="evidence" value="ECO:0007669"/>
    <property type="project" value="UniProtKB-KW"/>
</dbReference>
<keyword evidence="2 6" id="KW-0479">Metal-binding</keyword>
<name>A0A7R9KTH3_9ACAR</name>
<comment type="cofactor">
    <cofactor evidence="6">
        <name>Zn(2+)</name>
        <dbReference type="ChEBI" id="CHEBI:29105"/>
    </cofactor>
    <text evidence="6">Binds 1 zinc ion per subunit.</text>
</comment>
<dbReference type="GO" id="GO:0006979">
    <property type="term" value="P:response to oxidative stress"/>
    <property type="evidence" value="ECO:0007669"/>
    <property type="project" value="InterPro"/>
</dbReference>
<dbReference type="PANTHER" id="PTHR10173">
    <property type="entry name" value="METHIONINE SULFOXIDE REDUCTASE"/>
    <property type="match status" value="1"/>
</dbReference>
<keyword evidence="10" id="KW-1185">Reference proteome</keyword>
<dbReference type="Proteomes" id="UP000759131">
    <property type="component" value="Unassembled WGS sequence"/>
</dbReference>
<dbReference type="PROSITE" id="PS51790">
    <property type="entry name" value="MSRB"/>
    <property type="match status" value="1"/>
</dbReference>
<dbReference type="FunFam" id="2.170.150.20:FF:000001">
    <property type="entry name" value="Peptide methionine sulfoxide reductase MsrB"/>
    <property type="match status" value="1"/>
</dbReference>
<dbReference type="InterPro" id="IPR028427">
    <property type="entry name" value="Met_Sox_Rdtase_MsrB"/>
</dbReference>
<dbReference type="GO" id="GO:0030091">
    <property type="term" value="P:protein repair"/>
    <property type="evidence" value="ECO:0007669"/>
    <property type="project" value="InterPro"/>
</dbReference>
<dbReference type="InterPro" id="IPR002579">
    <property type="entry name" value="Met_Sox_Rdtase_MsrB_dom"/>
</dbReference>
<comment type="similarity">
    <text evidence="1 6">Belongs to the MsrB Met sulfoxide reductase family.</text>
</comment>
<comment type="catalytic activity">
    <reaction evidence="5 6">
        <text>L-methionyl-[protein] + [thioredoxin]-disulfide + H2O = L-methionyl-(R)-S-oxide-[protein] + [thioredoxin]-dithiol</text>
        <dbReference type="Rhea" id="RHEA:24164"/>
        <dbReference type="Rhea" id="RHEA-COMP:10698"/>
        <dbReference type="Rhea" id="RHEA-COMP:10700"/>
        <dbReference type="Rhea" id="RHEA-COMP:12313"/>
        <dbReference type="Rhea" id="RHEA-COMP:12314"/>
        <dbReference type="ChEBI" id="CHEBI:15377"/>
        <dbReference type="ChEBI" id="CHEBI:16044"/>
        <dbReference type="ChEBI" id="CHEBI:29950"/>
        <dbReference type="ChEBI" id="CHEBI:45764"/>
        <dbReference type="ChEBI" id="CHEBI:50058"/>
        <dbReference type="EC" id="1.8.4.12"/>
    </reaction>
</comment>
<dbReference type="GO" id="GO:0033743">
    <property type="term" value="F:peptide-methionine (R)-S-oxide reductase activity"/>
    <property type="evidence" value="ECO:0007669"/>
    <property type="project" value="UniProtKB-EC"/>
</dbReference>
<evidence type="ECO:0000259" key="8">
    <source>
        <dbReference type="PROSITE" id="PS51790"/>
    </source>
</evidence>
<evidence type="ECO:0000256" key="5">
    <source>
        <dbReference type="ARBA" id="ARBA00048488"/>
    </source>
</evidence>
<dbReference type="EMBL" id="OC859777">
    <property type="protein sequence ID" value="CAD7627936.1"/>
    <property type="molecule type" value="Genomic_DNA"/>
</dbReference>
<dbReference type="GO" id="GO:0005737">
    <property type="term" value="C:cytoplasm"/>
    <property type="evidence" value="ECO:0007669"/>
    <property type="project" value="TreeGrafter"/>
</dbReference>